<evidence type="ECO:0000313" key="3">
    <source>
        <dbReference type="Proteomes" id="UP001266305"/>
    </source>
</evidence>
<evidence type="ECO:0000256" key="1">
    <source>
        <dbReference type="SAM" id="MobiDB-lite"/>
    </source>
</evidence>
<dbReference type="Proteomes" id="UP001266305">
    <property type="component" value="Unassembled WGS sequence"/>
</dbReference>
<feature type="region of interest" description="Disordered" evidence="1">
    <location>
        <begin position="1"/>
        <end position="27"/>
    </location>
</feature>
<evidence type="ECO:0000313" key="2">
    <source>
        <dbReference type="EMBL" id="KAK2093672.1"/>
    </source>
</evidence>
<feature type="non-terminal residue" evidence="2">
    <location>
        <position position="116"/>
    </location>
</feature>
<proteinExistence type="predicted"/>
<accession>A0ABQ9U9F1</accession>
<feature type="non-terminal residue" evidence="2">
    <location>
        <position position="1"/>
    </location>
</feature>
<sequence>PCHAAGVTVYQREEPARSSVEDQPQAELPVLALPTDRRPRPGHHTGAVCLPVSPEQSSCPAHIMSAIIFAIHWVSRKQRLWTRCRDAHGEVLSDTSFCVSRISAAESPNETSSKGQ</sequence>
<keyword evidence="3" id="KW-1185">Reference proteome</keyword>
<gene>
    <name evidence="2" type="ORF">P7K49_027410</name>
</gene>
<feature type="compositionally biased region" description="Basic and acidic residues" evidence="1">
    <location>
        <begin position="11"/>
        <end position="20"/>
    </location>
</feature>
<protein>
    <submittedName>
        <fullName evidence="2">Uncharacterized protein</fullName>
    </submittedName>
</protein>
<dbReference type="EMBL" id="JASSZA010000014">
    <property type="protein sequence ID" value="KAK2093672.1"/>
    <property type="molecule type" value="Genomic_DNA"/>
</dbReference>
<name>A0ABQ9U9F1_SAGOE</name>
<reference evidence="2 3" key="1">
    <citation type="submission" date="2023-05" db="EMBL/GenBank/DDBJ databases">
        <title>B98-5 Cell Line De Novo Hybrid Assembly: An Optical Mapping Approach.</title>
        <authorList>
            <person name="Kananen K."/>
            <person name="Auerbach J.A."/>
            <person name="Kautto E."/>
            <person name="Blachly J.S."/>
        </authorList>
    </citation>
    <scope>NUCLEOTIDE SEQUENCE [LARGE SCALE GENOMIC DNA]</scope>
    <source>
        <strain evidence="2">B95-8</strain>
        <tissue evidence="2">Cell line</tissue>
    </source>
</reference>
<organism evidence="2 3">
    <name type="scientific">Saguinus oedipus</name>
    <name type="common">Cotton-top tamarin</name>
    <name type="synonym">Oedipomidas oedipus</name>
    <dbReference type="NCBI Taxonomy" id="9490"/>
    <lineage>
        <taxon>Eukaryota</taxon>
        <taxon>Metazoa</taxon>
        <taxon>Chordata</taxon>
        <taxon>Craniata</taxon>
        <taxon>Vertebrata</taxon>
        <taxon>Euteleostomi</taxon>
        <taxon>Mammalia</taxon>
        <taxon>Eutheria</taxon>
        <taxon>Euarchontoglires</taxon>
        <taxon>Primates</taxon>
        <taxon>Haplorrhini</taxon>
        <taxon>Platyrrhini</taxon>
        <taxon>Cebidae</taxon>
        <taxon>Callitrichinae</taxon>
        <taxon>Saguinus</taxon>
    </lineage>
</organism>
<comment type="caution">
    <text evidence="2">The sequence shown here is derived from an EMBL/GenBank/DDBJ whole genome shotgun (WGS) entry which is preliminary data.</text>
</comment>